<gene>
    <name evidence="1" type="ORF">HNQ92_000325</name>
</gene>
<keyword evidence="1" id="KW-0449">Lipoprotein</keyword>
<dbReference type="EMBL" id="JACHGF010000001">
    <property type="protein sequence ID" value="MBB5282204.1"/>
    <property type="molecule type" value="Genomic_DNA"/>
</dbReference>
<evidence type="ECO:0000313" key="2">
    <source>
        <dbReference type="Proteomes" id="UP000557307"/>
    </source>
</evidence>
<evidence type="ECO:0000313" key="1">
    <source>
        <dbReference type="EMBL" id="MBB5282204.1"/>
    </source>
</evidence>
<reference evidence="1 2" key="1">
    <citation type="submission" date="2020-08" db="EMBL/GenBank/DDBJ databases">
        <title>Genomic Encyclopedia of Type Strains, Phase IV (KMG-IV): sequencing the most valuable type-strain genomes for metagenomic binning, comparative biology and taxonomic classification.</title>
        <authorList>
            <person name="Goeker M."/>
        </authorList>
    </citation>
    <scope>NUCLEOTIDE SEQUENCE [LARGE SCALE GENOMIC DNA]</scope>
    <source>
        <strain evidence="1 2">DSM 105074</strain>
    </source>
</reference>
<dbReference type="AlphaFoldDB" id="A0A840TFC6"/>
<proteinExistence type="predicted"/>
<dbReference type="Proteomes" id="UP000557307">
    <property type="component" value="Unassembled WGS sequence"/>
</dbReference>
<keyword evidence="2" id="KW-1185">Reference proteome</keyword>
<dbReference type="RefSeq" id="WP_246439438.1">
    <property type="nucleotide sequence ID" value="NZ_JACHGF010000001.1"/>
</dbReference>
<dbReference type="PROSITE" id="PS51257">
    <property type="entry name" value="PROKAR_LIPOPROTEIN"/>
    <property type="match status" value="1"/>
</dbReference>
<name>A0A840TFC6_9BACT</name>
<comment type="caution">
    <text evidence="1">The sequence shown here is derived from an EMBL/GenBank/DDBJ whole genome shotgun (WGS) entry which is preliminary data.</text>
</comment>
<sequence length="129" mass="14584">MKKLVLILGTWLLLGCSSPPEKLGRLDLPKWRQDRGACQGTRTTQVDDLKAEQEQLLGKFANEVGVLLGRPDIHQLGGRNQKYYVYFLEKGVHCDDITKPSEALKVIMRFNAVGLLAEITYQKEPLTQM</sequence>
<organism evidence="1 2">
    <name type="scientific">Rhabdobacter roseus</name>
    <dbReference type="NCBI Taxonomy" id="1655419"/>
    <lineage>
        <taxon>Bacteria</taxon>
        <taxon>Pseudomonadati</taxon>
        <taxon>Bacteroidota</taxon>
        <taxon>Cytophagia</taxon>
        <taxon>Cytophagales</taxon>
        <taxon>Cytophagaceae</taxon>
        <taxon>Rhabdobacter</taxon>
    </lineage>
</organism>
<accession>A0A840TFC6</accession>
<protein>
    <submittedName>
        <fullName evidence="1">Outer membrane protein assembly factor BamE (Lipoprotein component of BamABCDE complex)</fullName>
    </submittedName>
</protein>